<sequence length="301" mass="32480">MTDQRTTTPPRIGIICGSGMDSLSIIEAPERINVTTSFGDPSGIITLGEIAGVPVAIVNRHGIGHRLLPSEINVRANIAALKALGVSQVISFSAVGSLVEEAPPGTFVAIDQYIDRTYRRVNTFFGSGVVAHVPFGKPVCTDNHSLLVDALDELSIPHLAKGLYVVMEGPHFSTKAESAFHRQMGGTVIGMTAMPEPKLCREAELCYNMVAMVTDYDCWHTSHEAVNAAMVSEQMADNIKKAESLLSVIVPKLAQREALCRDNCQHALDGAIMTDFSLITSEAISRFSPLLDRVIQDDMSS</sequence>
<feature type="binding site" evidence="3">
    <location>
        <position position="192"/>
    </location>
    <ligand>
        <name>phosphate</name>
        <dbReference type="ChEBI" id="CHEBI:43474"/>
    </ligand>
</feature>
<comment type="similarity">
    <text evidence="3">Belongs to the PNP/MTAP phosphorylase family. MTAP subfamily.</text>
</comment>
<evidence type="ECO:0000313" key="5">
    <source>
        <dbReference type="EMBL" id="RJL51220.1"/>
    </source>
</evidence>
<feature type="binding site" evidence="3">
    <location>
        <position position="18"/>
    </location>
    <ligand>
        <name>phosphate</name>
        <dbReference type="ChEBI" id="CHEBI:43474"/>
    </ligand>
</feature>
<dbReference type="Proteomes" id="UP000283655">
    <property type="component" value="Unassembled WGS sequence"/>
</dbReference>
<dbReference type="CDD" id="cd09010">
    <property type="entry name" value="MTAP_SsMTAPII_like_MTIP"/>
    <property type="match status" value="1"/>
</dbReference>
<evidence type="ECO:0000256" key="3">
    <source>
        <dbReference type="HAMAP-Rule" id="MF_01963"/>
    </source>
</evidence>
<dbReference type="AlphaFoldDB" id="A0A419AVX3"/>
<dbReference type="GO" id="GO:0006166">
    <property type="term" value="P:purine ribonucleoside salvage"/>
    <property type="evidence" value="ECO:0007669"/>
    <property type="project" value="UniProtKB-KW"/>
</dbReference>
<feature type="binding site" evidence="3">
    <location>
        <begin position="93"/>
        <end position="94"/>
    </location>
    <ligand>
        <name>phosphate</name>
        <dbReference type="ChEBI" id="CHEBI:43474"/>
    </ligand>
</feature>
<feature type="site" description="Important for substrate specificity" evidence="3">
    <location>
        <position position="228"/>
    </location>
</feature>
<dbReference type="Pfam" id="PF01048">
    <property type="entry name" value="PNP_UDP_1"/>
    <property type="match status" value="1"/>
</dbReference>
<comment type="function">
    <text evidence="3">Catalyzes the reversible phosphorylation of S-methyl-5'-thioadenosine (MTA) to adenine and 5-methylthioribose-1-phosphate. Involved in the breakdown of MTA, a major by-product of polyamine biosynthesis. Responsible for the first step in the methionine salvage pathway after MTA has been generated from S-adenosylmethionine. Has broad substrate specificity with 6-aminopurine nucleosides as preferred substrates.</text>
</comment>
<keyword evidence="1 3" id="KW-0328">Glycosyltransferase</keyword>
<feature type="domain" description="Nucleoside phosphorylase" evidence="4">
    <location>
        <begin position="11"/>
        <end position="247"/>
    </location>
</feature>
<dbReference type="PANTHER" id="PTHR42679">
    <property type="entry name" value="S-METHYL-5'-THIOADENOSINE PHOSPHORYLASE"/>
    <property type="match status" value="1"/>
</dbReference>
<evidence type="ECO:0000256" key="2">
    <source>
        <dbReference type="ARBA" id="ARBA00022679"/>
    </source>
</evidence>
<dbReference type="EC" id="2.4.2.28" evidence="3"/>
<evidence type="ECO:0000259" key="4">
    <source>
        <dbReference type="Pfam" id="PF01048"/>
    </source>
</evidence>
<reference evidence="5 6" key="1">
    <citation type="submission" date="2018-09" db="EMBL/GenBank/DDBJ databases">
        <title>Phylogenetic diversity of Pectobacterium and Dickeya strains causing blackleg disease of potato in Morocco.</title>
        <authorList>
            <person name="Oulghazi S."/>
            <person name="Moumni M."/>
            <person name="Faure D."/>
        </authorList>
    </citation>
    <scope>NUCLEOTIDE SEQUENCE [LARGE SCALE GENOMIC DNA]</scope>
    <source>
        <strain evidence="5 6">S1.15.11.2D</strain>
    </source>
</reference>
<comment type="pathway">
    <text evidence="3">Amino-acid biosynthesis; L-methionine biosynthesis via salvage pathway; S-methyl-5-thio-alpha-D-ribose 1-phosphate from S-methyl-5'-thioadenosine (phosphorylase route): step 1/1.</text>
</comment>
<dbReference type="EMBL" id="QZDH01000023">
    <property type="protein sequence ID" value="RJL51220.1"/>
    <property type="molecule type" value="Genomic_DNA"/>
</dbReference>
<dbReference type="InterPro" id="IPR018099">
    <property type="entry name" value="Purine_phosphorylase-2_CS"/>
</dbReference>
<dbReference type="PANTHER" id="PTHR42679:SF2">
    <property type="entry name" value="S-METHYL-5'-THIOADENOSINE PHOSPHORYLASE"/>
    <property type="match status" value="1"/>
</dbReference>
<evidence type="ECO:0000313" key="6">
    <source>
        <dbReference type="Proteomes" id="UP000283655"/>
    </source>
</evidence>
<dbReference type="RefSeq" id="WP_119873807.1">
    <property type="nucleotide sequence ID" value="NZ_QZDH01000023.1"/>
</dbReference>
<feature type="binding site" evidence="3">
    <location>
        <begin position="60"/>
        <end position="61"/>
    </location>
    <ligand>
        <name>phosphate</name>
        <dbReference type="ChEBI" id="CHEBI:43474"/>
    </ligand>
</feature>
<name>A0A419AVX3_PECCA</name>
<gene>
    <name evidence="3 5" type="primary">mtnP</name>
    <name evidence="5" type="ORF">D5071_11445</name>
</gene>
<dbReference type="GO" id="GO:0005829">
    <property type="term" value="C:cytosol"/>
    <property type="evidence" value="ECO:0007669"/>
    <property type="project" value="TreeGrafter"/>
</dbReference>
<accession>A0A419AVX3</accession>
<dbReference type="SUPFAM" id="SSF53167">
    <property type="entry name" value="Purine and uridine phosphorylases"/>
    <property type="match status" value="1"/>
</dbReference>
<feature type="site" description="Important for substrate specificity" evidence="3">
    <location>
        <position position="173"/>
    </location>
</feature>
<keyword evidence="2 3" id="KW-0808">Transferase</keyword>
<dbReference type="InterPro" id="IPR000845">
    <property type="entry name" value="Nucleoside_phosphorylase_d"/>
</dbReference>
<dbReference type="InterPro" id="IPR035994">
    <property type="entry name" value="Nucleoside_phosphorylase_sf"/>
</dbReference>
<comment type="caution">
    <text evidence="5">The sequence shown here is derived from an EMBL/GenBank/DDBJ whole genome shotgun (WGS) entry which is preliminary data.</text>
</comment>
<organism evidence="5 6">
    <name type="scientific">Pectobacterium carotovorum</name>
    <name type="common">Erwinia carotovora</name>
    <dbReference type="NCBI Taxonomy" id="554"/>
    <lineage>
        <taxon>Bacteria</taxon>
        <taxon>Pseudomonadati</taxon>
        <taxon>Pseudomonadota</taxon>
        <taxon>Gammaproteobacteria</taxon>
        <taxon>Enterobacterales</taxon>
        <taxon>Pectobacteriaceae</taxon>
        <taxon>Pectobacterium</taxon>
    </lineage>
</organism>
<dbReference type="GO" id="GO:0019509">
    <property type="term" value="P:L-methionine salvage from methylthioadenosine"/>
    <property type="evidence" value="ECO:0007669"/>
    <property type="project" value="UniProtKB-UniRule"/>
</dbReference>
<comment type="catalytic activity">
    <reaction evidence="3">
        <text>S-methyl-5'-thioadenosine + phosphate = 5-(methylsulfanyl)-alpha-D-ribose 1-phosphate + adenine</text>
        <dbReference type="Rhea" id="RHEA:11852"/>
        <dbReference type="ChEBI" id="CHEBI:16708"/>
        <dbReference type="ChEBI" id="CHEBI:17509"/>
        <dbReference type="ChEBI" id="CHEBI:43474"/>
        <dbReference type="ChEBI" id="CHEBI:58533"/>
        <dbReference type="EC" id="2.4.2.28"/>
    </reaction>
</comment>
<dbReference type="UniPathway" id="UPA00904">
    <property type="reaction ID" value="UER00873"/>
</dbReference>
<keyword evidence="3" id="KW-0660">Purine salvage</keyword>
<feature type="binding site" evidence="3">
    <location>
        <position position="191"/>
    </location>
    <ligand>
        <name>substrate</name>
    </ligand>
</feature>
<dbReference type="NCBIfam" id="TIGR01694">
    <property type="entry name" value="MTAP"/>
    <property type="match status" value="1"/>
</dbReference>
<dbReference type="Gene3D" id="3.40.50.1580">
    <property type="entry name" value="Nucleoside phosphorylase domain"/>
    <property type="match status" value="1"/>
</dbReference>
<feature type="binding site" evidence="3">
    <location>
        <begin position="215"/>
        <end position="217"/>
    </location>
    <ligand>
        <name>substrate</name>
    </ligand>
</feature>
<protein>
    <recommendedName>
        <fullName evidence="3">S-methyl-5'-thioadenosine phosphorylase</fullName>
        <ecNumber evidence="3">2.4.2.28</ecNumber>
    </recommendedName>
    <alternativeName>
        <fullName evidence="3">5'-methylthioadenosine phosphorylase</fullName>
        <shortName evidence="3">MTA phosphorylase</shortName>
        <shortName evidence="3">MTAP</shortName>
    </alternativeName>
</protein>
<evidence type="ECO:0000256" key="1">
    <source>
        <dbReference type="ARBA" id="ARBA00022676"/>
    </source>
</evidence>
<dbReference type="InterPro" id="IPR010044">
    <property type="entry name" value="MTAP"/>
</dbReference>
<proteinExistence type="inferred from homology"/>
<dbReference type="PROSITE" id="PS01240">
    <property type="entry name" value="PNP_MTAP_2"/>
    <property type="match status" value="1"/>
</dbReference>
<comment type="subunit">
    <text evidence="3">Homohexamer. Dimer of a homotrimer.</text>
</comment>
<dbReference type="GO" id="GO:0017061">
    <property type="term" value="F:S-methyl-5-thioadenosine phosphorylase activity"/>
    <property type="evidence" value="ECO:0007669"/>
    <property type="project" value="UniProtKB-UniRule"/>
</dbReference>
<dbReference type="HAMAP" id="MF_01963">
    <property type="entry name" value="MTAP"/>
    <property type="match status" value="1"/>
</dbReference>